<dbReference type="Proteomes" id="UP001596391">
    <property type="component" value="Unassembled WGS sequence"/>
</dbReference>
<feature type="domain" description="Metallo-beta-lactamase" evidence="1">
    <location>
        <begin position="84"/>
        <end position="291"/>
    </location>
</feature>
<gene>
    <name evidence="2" type="ORF">ACFQBQ_01290</name>
</gene>
<dbReference type="InterPro" id="IPR036866">
    <property type="entry name" value="RibonucZ/Hydroxyglut_hydro"/>
</dbReference>
<accession>A0ABW1Z6E4</accession>
<proteinExistence type="predicted"/>
<sequence>MSLLLRAKKIEGKFQNPAPTVMAGFSMAFKVLPLYLKNREESTPRNAIGPFHTDSLIYASEPHTGMRLTWFGHSSVLLEIDGFRVLMDPIWEKGAGPFGVFGPKRFFAPTMRLEDLPPLDVVLVSHDHYDHFGAKTLKRLNELPQTLGARWVTSLGVDQRLQKLGVPTERITALNWTETVELGHGEHKLRVTSWPARHFSGRGLGDRFKTLWGSFVLEGEKHRVYFGADSGYWDGFAEIGAQYDRFDLVMLEIGAFHPLWSAIHLGPDNAAKAFADMGGSAKCGVLFPIHWGLFNLALHAWRQPIEELLSLEDGKDLRLWLPKPGVPTDFDAENPSRELWWKQY</sequence>
<reference evidence="3" key="1">
    <citation type="journal article" date="2019" name="Int. J. Syst. Evol. Microbiol.">
        <title>The Global Catalogue of Microorganisms (GCM) 10K type strain sequencing project: providing services to taxonomists for standard genome sequencing and annotation.</title>
        <authorList>
            <consortium name="The Broad Institute Genomics Platform"/>
            <consortium name="The Broad Institute Genome Sequencing Center for Infectious Disease"/>
            <person name="Wu L."/>
            <person name="Ma J."/>
        </authorList>
    </citation>
    <scope>NUCLEOTIDE SEQUENCE [LARGE SCALE GENOMIC DNA]</scope>
    <source>
        <strain evidence="3">CGMCC 1.16026</strain>
    </source>
</reference>
<dbReference type="PANTHER" id="PTHR15032:SF4">
    <property type="entry name" value="N-ACYL-PHOSPHATIDYLETHANOLAMINE-HYDROLYZING PHOSPHOLIPASE D"/>
    <property type="match status" value="1"/>
</dbReference>
<keyword evidence="3" id="KW-1185">Reference proteome</keyword>
<dbReference type="PANTHER" id="PTHR15032">
    <property type="entry name" value="N-ACYL-PHOSPHATIDYLETHANOLAMINE-HYDROLYZING PHOSPHOLIPASE D"/>
    <property type="match status" value="1"/>
</dbReference>
<protein>
    <submittedName>
        <fullName evidence="2">MBL fold metallo-hydrolase</fullName>
    </submittedName>
</protein>
<dbReference type="Gene3D" id="3.60.15.10">
    <property type="entry name" value="Ribonuclease Z/Hydroxyacylglutathione hydrolase-like"/>
    <property type="match status" value="1"/>
</dbReference>
<comment type="caution">
    <text evidence="2">The sequence shown here is derived from an EMBL/GenBank/DDBJ whole genome shotgun (WGS) entry which is preliminary data.</text>
</comment>
<dbReference type="InterPro" id="IPR001279">
    <property type="entry name" value="Metallo-B-lactamas"/>
</dbReference>
<name>A0ABW1Z6E4_9BACT</name>
<evidence type="ECO:0000313" key="3">
    <source>
        <dbReference type="Proteomes" id="UP001596391"/>
    </source>
</evidence>
<organism evidence="2 3">
    <name type="scientific">Granulicella cerasi</name>
    <dbReference type="NCBI Taxonomy" id="741063"/>
    <lineage>
        <taxon>Bacteria</taxon>
        <taxon>Pseudomonadati</taxon>
        <taxon>Acidobacteriota</taxon>
        <taxon>Terriglobia</taxon>
        <taxon>Terriglobales</taxon>
        <taxon>Acidobacteriaceae</taxon>
        <taxon>Granulicella</taxon>
    </lineage>
</organism>
<dbReference type="EMBL" id="JBHSWI010000001">
    <property type="protein sequence ID" value="MFC6644246.1"/>
    <property type="molecule type" value="Genomic_DNA"/>
</dbReference>
<dbReference type="SUPFAM" id="SSF56281">
    <property type="entry name" value="Metallo-hydrolase/oxidoreductase"/>
    <property type="match status" value="1"/>
</dbReference>
<evidence type="ECO:0000259" key="1">
    <source>
        <dbReference type="Pfam" id="PF12706"/>
    </source>
</evidence>
<evidence type="ECO:0000313" key="2">
    <source>
        <dbReference type="EMBL" id="MFC6644246.1"/>
    </source>
</evidence>
<dbReference type="Pfam" id="PF12706">
    <property type="entry name" value="Lactamase_B_2"/>
    <property type="match status" value="1"/>
</dbReference>
<dbReference type="RefSeq" id="WP_263372186.1">
    <property type="nucleotide sequence ID" value="NZ_JAGSYD010000004.1"/>
</dbReference>